<dbReference type="FunFam" id="3.40.50.1100:FF:000007">
    <property type="entry name" value="L-threonine dehydratase catabolic TdcB"/>
    <property type="match status" value="1"/>
</dbReference>
<keyword evidence="3" id="KW-0663">Pyridoxal phosphate</keyword>
<dbReference type="InterPro" id="IPR001926">
    <property type="entry name" value="TrpB-like_PALP"/>
</dbReference>
<dbReference type="InterPro" id="IPR036052">
    <property type="entry name" value="TrpB-like_PALP_sf"/>
</dbReference>
<evidence type="ECO:0000256" key="4">
    <source>
        <dbReference type="ARBA" id="ARBA00023239"/>
    </source>
</evidence>
<name>A0A2N3I9H0_9BACT</name>
<dbReference type="EMBL" id="MVDE01000011">
    <property type="protein sequence ID" value="PKQ66971.1"/>
    <property type="molecule type" value="Genomic_DNA"/>
</dbReference>
<dbReference type="GO" id="GO:0018114">
    <property type="term" value="F:threonine racemase activity"/>
    <property type="evidence" value="ECO:0007669"/>
    <property type="project" value="TreeGrafter"/>
</dbReference>
<sequence>MIITKESLQETHTRIQEFIHRTPVMSSQLINQIVGADIYFKCENFQKMGAFKMRGATNAILQLSETEKEFGVATHSSGNFAQAIALAAKVQGIKAYIVMPSNAPEIKKTAVKGYGGEIIECIPTLEARETTLNEVVNKTGAVFLHPYNDYQVIEGQATAAMELIEDHDDLDAIFAPVGGGGLLSGTALAAHYFSPNTKIIAGEPMGADDAWQSLQKGEIVPQTNPQTIADGLLTSLGDKTFPIIKEHVEEIIRVEEKEIIAAMRLIWERMKNIAEPSSAVALAALIKEKKRYKGQKVGIILSGGNVELSRLPF</sequence>
<dbReference type="CDD" id="cd01562">
    <property type="entry name" value="Thr-dehyd"/>
    <property type="match status" value="1"/>
</dbReference>
<comment type="caution">
    <text evidence="6">The sequence shown here is derived from an EMBL/GenBank/DDBJ whole genome shotgun (WGS) entry which is preliminary data.</text>
</comment>
<dbReference type="GO" id="GO:0003941">
    <property type="term" value="F:L-serine ammonia-lyase activity"/>
    <property type="evidence" value="ECO:0007669"/>
    <property type="project" value="TreeGrafter"/>
</dbReference>
<dbReference type="PANTHER" id="PTHR43050:SF1">
    <property type="entry name" value="SERINE RACEMASE"/>
    <property type="match status" value="1"/>
</dbReference>
<gene>
    <name evidence="6" type="ORF">BZG01_09220</name>
</gene>
<proteinExistence type="inferred from homology"/>
<comment type="similarity">
    <text evidence="2">Belongs to the serine/threonine dehydratase family.</text>
</comment>
<keyword evidence="4" id="KW-0456">Lyase</keyword>
<feature type="domain" description="Tryptophan synthase beta chain-like PALP" evidence="5">
    <location>
        <begin position="16"/>
        <end position="303"/>
    </location>
</feature>
<organism evidence="6 7">
    <name type="scientific">Labilibaculum manganireducens</name>
    <dbReference type="NCBI Taxonomy" id="1940525"/>
    <lineage>
        <taxon>Bacteria</taxon>
        <taxon>Pseudomonadati</taxon>
        <taxon>Bacteroidota</taxon>
        <taxon>Bacteroidia</taxon>
        <taxon>Marinilabiliales</taxon>
        <taxon>Marinifilaceae</taxon>
        <taxon>Labilibaculum</taxon>
    </lineage>
</organism>
<keyword evidence="7" id="KW-1185">Reference proteome</keyword>
<dbReference type="Pfam" id="PF00291">
    <property type="entry name" value="PALP"/>
    <property type="match status" value="1"/>
</dbReference>
<dbReference type="PANTHER" id="PTHR43050">
    <property type="entry name" value="SERINE / THREONINE RACEMASE FAMILY MEMBER"/>
    <property type="match status" value="1"/>
</dbReference>
<dbReference type="Gene3D" id="3.40.50.1100">
    <property type="match status" value="2"/>
</dbReference>
<dbReference type="Proteomes" id="UP000233618">
    <property type="component" value="Unassembled WGS sequence"/>
</dbReference>
<evidence type="ECO:0000313" key="6">
    <source>
        <dbReference type="EMBL" id="PKQ66971.1"/>
    </source>
</evidence>
<evidence type="ECO:0000256" key="2">
    <source>
        <dbReference type="ARBA" id="ARBA00010869"/>
    </source>
</evidence>
<dbReference type="GO" id="GO:0030378">
    <property type="term" value="F:serine racemase activity"/>
    <property type="evidence" value="ECO:0007669"/>
    <property type="project" value="TreeGrafter"/>
</dbReference>
<dbReference type="RefSeq" id="WP_101309546.1">
    <property type="nucleotide sequence ID" value="NZ_MVDE01000011.1"/>
</dbReference>
<dbReference type="AlphaFoldDB" id="A0A2N3I9H0"/>
<accession>A0A2N3I9H0</accession>
<dbReference type="GO" id="GO:0000287">
    <property type="term" value="F:magnesium ion binding"/>
    <property type="evidence" value="ECO:0007669"/>
    <property type="project" value="TreeGrafter"/>
</dbReference>
<dbReference type="GO" id="GO:0005524">
    <property type="term" value="F:ATP binding"/>
    <property type="evidence" value="ECO:0007669"/>
    <property type="project" value="TreeGrafter"/>
</dbReference>
<evidence type="ECO:0000313" key="7">
    <source>
        <dbReference type="Proteomes" id="UP000233618"/>
    </source>
</evidence>
<reference evidence="6 7" key="1">
    <citation type="journal article" date="2017" name="Front. Microbiol.">
        <title>Labilibaculum manganireducens gen. nov., sp. nov. and Labilibaculum filiforme sp. nov., Novel Bacteroidetes Isolated from Subsurface Sediments of the Baltic Sea.</title>
        <authorList>
            <person name="Vandieken V."/>
            <person name="Marshall I.P."/>
            <person name="Niemann H."/>
            <person name="Engelen B."/>
            <person name="Cypionka H."/>
        </authorList>
    </citation>
    <scope>NUCLEOTIDE SEQUENCE [LARGE SCALE GENOMIC DNA]</scope>
    <source>
        <strain evidence="6 7">59.10-2M</strain>
    </source>
</reference>
<dbReference type="SUPFAM" id="SSF53686">
    <property type="entry name" value="Tryptophan synthase beta subunit-like PLP-dependent enzymes"/>
    <property type="match status" value="1"/>
</dbReference>
<dbReference type="GO" id="GO:0030170">
    <property type="term" value="F:pyridoxal phosphate binding"/>
    <property type="evidence" value="ECO:0007669"/>
    <property type="project" value="TreeGrafter"/>
</dbReference>
<evidence type="ECO:0000256" key="1">
    <source>
        <dbReference type="ARBA" id="ARBA00001933"/>
    </source>
</evidence>
<comment type="cofactor">
    <cofactor evidence="1">
        <name>pyridoxal 5'-phosphate</name>
        <dbReference type="ChEBI" id="CHEBI:597326"/>
    </cofactor>
</comment>
<evidence type="ECO:0000259" key="5">
    <source>
        <dbReference type="Pfam" id="PF00291"/>
    </source>
</evidence>
<evidence type="ECO:0000256" key="3">
    <source>
        <dbReference type="ARBA" id="ARBA00022898"/>
    </source>
</evidence>
<protein>
    <submittedName>
        <fullName evidence="6">Serine dehydratase</fullName>
    </submittedName>
</protein>
<dbReference type="GO" id="GO:0070179">
    <property type="term" value="P:D-serine biosynthetic process"/>
    <property type="evidence" value="ECO:0007669"/>
    <property type="project" value="TreeGrafter"/>
</dbReference>